<dbReference type="InParanoid" id="A0A0D1YWE1"/>
<feature type="domain" description="Major facilitator superfamily (MFS) profile" evidence="8">
    <location>
        <begin position="61"/>
        <end position="481"/>
    </location>
</feature>
<evidence type="ECO:0000256" key="6">
    <source>
        <dbReference type="SAM" id="MobiDB-lite"/>
    </source>
</evidence>
<dbReference type="GeneID" id="27312117"/>
<feature type="transmembrane region" description="Helical" evidence="7">
    <location>
        <begin position="333"/>
        <end position="352"/>
    </location>
</feature>
<dbReference type="GO" id="GO:0022857">
    <property type="term" value="F:transmembrane transporter activity"/>
    <property type="evidence" value="ECO:0007669"/>
    <property type="project" value="InterPro"/>
</dbReference>
<feature type="transmembrane region" description="Helical" evidence="7">
    <location>
        <begin position="364"/>
        <end position="385"/>
    </location>
</feature>
<dbReference type="AlphaFoldDB" id="A0A0D1YWE1"/>
<dbReference type="InterPro" id="IPR011701">
    <property type="entry name" value="MFS"/>
</dbReference>
<dbReference type="Gene3D" id="1.20.1250.20">
    <property type="entry name" value="MFS general substrate transporter like domains"/>
    <property type="match status" value="2"/>
</dbReference>
<dbReference type="VEuPathDB" id="FungiDB:PV09_04144"/>
<gene>
    <name evidence="9" type="ORF">PV09_04144</name>
</gene>
<dbReference type="PANTHER" id="PTHR43791:SF92">
    <property type="entry name" value="AGL026WP"/>
    <property type="match status" value="1"/>
</dbReference>
<evidence type="ECO:0000256" key="5">
    <source>
        <dbReference type="ARBA" id="ARBA00023136"/>
    </source>
</evidence>
<evidence type="ECO:0000313" key="9">
    <source>
        <dbReference type="EMBL" id="KIW04982.1"/>
    </source>
</evidence>
<evidence type="ECO:0000259" key="8">
    <source>
        <dbReference type="PROSITE" id="PS50850"/>
    </source>
</evidence>
<feature type="transmembrane region" description="Helical" evidence="7">
    <location>
        <begin position="391"/>
        <end position="412"/>
    </location>
</feature>
<keyword evidence="4 7" id="KW-1133">Transmembrane helix</keyword>
<dbReference type="GO" id="GO:0016020">
    <property type="term" value="C:membrane"/>
    <property type="evidence" value="ECO:0007669"/>
    <property type="project" value="UniProtKB-SubCell"/>
</dbReference>
<dbReference type="OrthoDB" id="2250022at2759"/>
<accession>A0A0D1YWE1</accession>
<reference evidence="9 10" key="1">
    <citation type="submission" date="2015-01" db="EMBL/GenBank/DDBJ databases">
        <title>The Genome Sequence of Ochroconis gallopava CBS43764.</title>
        <authorList>
            <consortium name="The Broad Institute Genomics Platform"/>
            <person name="Cuomo C."/>
            <person name="de Hoog S."/>
            <person name="Gorbushina A."/>
            <person name="Stielow B."/>
            <person name="Teixiera M."/>
            <person name="Abouelleil A."/>
            <person name="Chapman S.B."/>
            <person name="Priest M."/>
            <person name="Young S.K."/>
            <person name="Wortman J."/>
            <person name="Nusbaum C."/>
            <person name="Birren B."/>
        </authorList>
    </citation>
    <scope>NUCLEOTIDE SEQUENCE [LARGE SCALE GENOMIC DNA]</scope>
    <source>
        <strain evidence="9 10">CBS 43764</strain>
    </source>
</reference>
<feature type="region of interest" description="Disordered" evidence="6">
    <location>
        <begin position="1"/>
        <end position="34"/>
    </location>
</feature>
<dbReference type="RefSeq" id="XP_016214851.1">
    <property type="nucleotide sequence ID" value="XM_016357447.1"/>
</dbReference>
<feature type="transmembrane region" description="Helical" evidence="7">
    <location>
        <begin position="226"/>
        <end position="249"/>
    </location>
</feature>
<comment type="subcellular location">
    <subcellularLocation>
        <location evidence="1">Membrane</location>
        <topology evidence="1">Multi-pass membrane protein</topology>
    </subcellularLocation>
</comment>
<feature type="transmembrane region" description="Helical" evidence="7">
    <location>
        <begin position="132"/>
        <end position="153"/>
    </location>
</feature>
<dbReference type="HOGENOM" id="CLU_001265_0_6_1"/>
<dbReference type="FunFam" id="1.20.1250.20:FF:000057">
    <property type="entry name" value="MFS general substrate transporter"/>
    <property type="match status" value="1"/>
</dbReference>
<dbReference type="EMBL" id="KN847539">
    <property type="protein sequence ID" value="KIW04982.1"/>
    <property type="molecule type" value="Genomic_DNA"/>
</dbReference>
<dbReference type="PROSITE" id="PS50850">
    <property type="entry name" value="MFS"/>
    <property type="match status" value="1"/>
</dbReference>
<name>A0A0D1YWE1_9PEZI</name>
<evidence type="ECO:0000256" key="1">
    <source>
        <dbReference type="ARBA" id="ARBA00004141"/>
    </source>
</evidence>
<evidence type="ECO:0000256" key="3">
    <source>
        <dbReference type="ARBA" id="ARBA00022692"/>
    </source>
</evidence>
<feature type="transmembrane region" description="Helical" evidence="7">
    <location>
        <begin position="452"/>
        <end position="476"/>
    </location>
</feature>
<sequence>MATLSFEDKSEIGHAENALSEPTTTKSASATMEPPDLVKAMSQEERIAFEKHLVRKIDIRLLPAVVIMYIMNYLDRNNIAAARIAGPNGKGLQDELGITNTQWQLCVSILFVGYILMQVPSNLVLNKIGMPALYLPTVMIVWGVISGATGAIHSFGALVAIRFLLGFVEAAYFPGVLFFLSSWYTRKELALRTALMYSGSLISGAFSGLITAGITKGLTNARGLRAWRWMFIIEGSITVFIAFGCFFILPNFPRTTSWLSEQERQLAVWRLQEDIGEDDWVSSADQGLWHGFKLAFSDIKTYILMILLLGVVSAASVTNFFPSVVSTLGYDNIKTLLLTVPPYALGVITAMLNAWHADKTGERYFHVTLPMYLAIVAFIIAAVTTATAPRYVAMMLMIPGIYTGYVVALAWISNSIPRPPDKRAAALAGINAVSNAAQIYASFMYYDAPRYITPMIVNCVTMALSIVMATLLRFILVRLNRKLDRGEYVEGAVNAGSAIPEEAASKGFRFLV</sequence>
<feature type="transmembrane region" description="Helical" evidence="7">
    <location>
        <begin position="194"/>
        <end position="214"/>
    </location>
</feature>
<feature type="transmembrane region" description="Helical" evidence="7">
    <location>
        <begin position="159"/>
        <end position="182"/>
    </location>
</feature>
<dbReference type="Pfam" id="PF07690">
    <property type="entry name" value="MFS_1"/>
    <property type="match status" value="1"/>
</dbReference>
<evidence type="ECO:0000256" key="7">
    <source>
        <dbReference type="SAM" id="Phobius"/>
    </source>
</evidence>
<keyword evidence="3 7" id="KW-0812">Transmembrane</keyword>
<dbReference type="FunFam" id="1.20.1250.20:FF:000013">
    <property type="entry name" value="MFS general substrate transporter"/>
    <property type="match status" value="1"/>
</dbReference>
<feature type="compositionally biased region" description="Polar residues" evidence="6">
    <location>
        <begin position="20"/>
        <end position="30"/>
    </location>
</feature>
<keyword evidence="10" id="KW-1185">Reference proteome</keyword>
<organism evidence="9 10">
    <name type="scientific">Verruconis gallopava</name>
    <dbReference type="NCBI Taxonomy" id="253628"/>
    <lineage>
        <taxon>Eukaryota</taxon>
        <taxon>Fungi</taxon>
        <taxon>Dikarya</taxon>
        <taxon>Ascomycota</taxon>
        <taxon>Pezizomycotina</taxon>
        <taxon>Dothideomycetes</taxon>
        <taxon>Pleosporomycetidae</taxon>
        <taxon>Venturiales</taxon>
        <taxon>Sympoventuriaceae</taxon>
        <taxon>Verruconis</taxon>
    </lineage>
</organism>
<dbReference type="Proteomes" id="UP000053259">
    <property type="component" value="Unassembled WGS sequence"/>
</dbReference>
<dbReference type="PANTHER" id="PTHR43791">
    <property type="entry name" value="PERMEASE-RELATED"/>
    <property type="match status" value="1"/>
</dbReference>
<protein>
    <recommendedName>
        <fullName evidence="8">Major facilitator superfamily (MFS) profile domain-containing protein</fullName>
    </recommendedName>
</protein>
<keyword evidence="5 7" id="KW-0472">Membrane</keyword>
<evidence type="ECO:0000313" key="10">
    <source>
        <dbReference type="Proteomes" id="UP000053259"/>
    </source>
</evidence>
<proteinExistence type="predicted"/>
<feature type="transmembrane region" description="Helical" evidence="7">
    <location>
        <begin position="102"/>
        <end position="125"/>
    </location>
</feature>
<dbReference type="InterPro" id="IPR020846">
    <property type="entry name" value="MFS_dom"/>
</dbReference>
<feature type="transmembrane region" description="Helical" evidence="7">
    <location>
        <begin position="424"/>
        <end position="446"/>
    </location>
</feature>
<keyword evidence="2" id="KW-0813">Transport</keyword>
<feature type="transmembrane region" description="Helical" evidence="7">
    <location>
        <begin position="302"/>
        <end position="321"/>
    </location>
</feature>
<evidence type="ECO:0000256" key="4">
    <source>
        <dbReference type="ARBA" id="ARBA00022989"/>
    </source>
</evidence>
<evidence type="ECO:0000256" key="2">
    <source>
        <dbReference type="ARBA" id="ARBA00022448"/>
    </source>
</evidence>
<dbReference type="InterPro" id="IPR036259">
    <property type="entry name" value="MFS_trans_sf"/>
</dbReference>
<dbReference type="SUPFAM" id="SSF103473">
    <property type="entry name" value="MFS general substrate transporter"/>
    <property type="match status" value="1"/>
</dbReference>
<feature type="compositionally biased region" description="Basic and acidic residues" evidence="6">
    <location>
        <begin position="1"/>
        <end position="14"/>
    </location>
</feature>